<dbReference type="OrthoDB" id="5413531at2759"/>
<evidence type="ECO:0000313" key="3">
    <source>
        <dbReference type="Proteomes" id="UP000012174"/>
    </source>
</evidence>
<dbReference type="HOGENOM" id="CLU_027503_1_0_1"/>
<dbReference type="OMA" id="AFDWLNN"/>
<evidence type="ECO:0000313" key="2">
    <source>
        <dbReference type="EMBL" id="EMR69826.1"/>
    </source>
</evidence>
<sequence length="545" mass="60566">MTSNNPEDLVVEVHNPSDGYVPGNHWAIPYHSNHTHLNRDNLNLLEHVNCTYLSTPGRPPNLLALKQHAQSLAVLISMINPSRAAGEIDNENVVAADPKTAGTDPKTAVTDPKTATRAFTKDEAFDWLNNLLVHYDSVDQDHHRPLNSLVNLIRQNSDIEGVEYHCPLDALPLTYVEANPQAQYRPFENHLTLLMHANECLERLDHEYSALGGILSLIPYDDDARDDAQQGQEALKSAKETLVGQWILNTQQMTSRMHELEIAYGNCLDLLANEALVPAQHNSVHGPDGRSGREIVFPQDRWILANAGEDVFTFIHHALDKKEAAVERIDREHDERGLVGGALYTDQYTRGIVSLDFSTRFYRIKGSGHGPIFVLPAFGDRPSTKYTRDMEARPTVATVPTPGFPDRTSAWDTRNRDKDRVNMEQYVELGTSRQNVVDLTDRLNRQTAEADRQRAVNQVWQNSQASGTSVNDQIQTIINTSDANLTRVNDLTLRVNALQAENDAYKNQIAAYYSMLSGNPPPPQPTGGTGGNPPSPPPNPPNPSS</sequence>
<name>M7TIP2_EUTLA</name>
<protein>
    <submittedName>
        <fullName evidence="2">Uncharacterized protein</fullName>
    </submittedName>
</protein>
<dbReference type="eggNOG" id="ENOG502RJCD">
    <property type="taxonomic scope" value="Eukaryota"/>
</dbReference>
<reference evidence="3" key="1">
    <citation type="journal article" date="2013" name="Genome Announc.">
        <title>Draft genome sequence of the grapevine dieback fungus Eutypa lata UCR-EL1.</title>
        <authorList>
            <person name="Blanco-Ulate B."/>
            <person name="Rolshausen P.E."/>
            <person name="Cantu D."/>
        </authorList>
    </citation>
    <scope>NUCLEOTIDE SEQUENCE [LARGE SCALE GENOMIC DNA]</scope>
    <source>
        <strain evidence="3">UCR-EL1</strain>
    </source>
</reference>
<evidence type="ECO:0000256" key="1">
    <source>
        <dbReference type="SAM" id="MobiDB-lite"/>
    </source>
</evidence>
<accession>M7TIP2</accession>
<dbReference type="AlphaFoldDB" id="M7TIP2"/>
<feature type="region of interest" description="Disordered" evidence="1">
    <location>
        <begin position="514"/>
        <end position="545"/>
    </location>
</feature>
<organism evidence="2 3">
    <name type="scientific">Eutypa lata (strain UCR-EL1)</name>
    <name type="common">Grapevine dieback disease fungus</name>
    <name type="synonym">Eutypa armeniacae</name>
    <dbReference type="NCBI Taxonomy" id="1287681"/>
    <lineage>
        <taxon>Eukaryota</taxon>
        <taxon>Fungi</taxon>
        <taxon>Dikarya</taxon>
        <taxon>Ascomycota</taxon>
        <taxon>Pezizomycotina</taxon>
        <taxon>Sordariomycetes</taxon>
        <taxon>Xylariomycetidae</taxon>
        <taxon>Xylariales</taxon>
        <taxon>Diatrypaceae</taxon>
        <taxon>Eutypa</taxon>
    </lineage>
</organism>
<feature type="compositionally biased region" description="Pro residues" evidence="1">
    <location>
        <begin position="533"/>
        <end position="545"/>
    </location>
</feature>
<dbReference type="EMBL" id="KB706008">
    <property type="protein sequence ID" value="EMR69826.1"/>
    <property type="molecule type" value="Genomic_DNA"/>
</dbReference>
<dbReference type="Proteomes" id="UP000012174">
    <property type="component" value="Unassembled WGS sequence"/>
</dbReference>
<proteinExistence type="predicted"/>
<gene>
    <name evidence="2" type="ORF">UCREL1_3148</name>
</gene>
<dbReference type="KEGG" id="ela:UCREL1_3148"/>
<keyword evidence="3" id="KW-1185">Reference proteome</keyword>